<evidence type="ECO:0000313" key="3">
    <source>
        <dbReference type="Proteomes" id="UP000002964"/>
    </source>
</evidence>
<reference evidence="3" key="1">
    <citation type="submission" date="2011-06" db="EMBL/GenBank/DDBJ databases">
        <authorList>
            <consortium name="US DOE Joint Genome Institute (JGI-PGF)"/>
            <person name="Lucas S."/>
            <person name="Han J."/>
            <person name="Lapidus A."/>
            <person name="Cheng J.-F."/>
            <person name="Goodwin L."/>
            <person name="Pitluck S."/>
            <person name="Peters L."/>
            <person name="Land M.L."/>
            <person name="Hauser L."/>
            <person name="Vogl K."/>
            <person name="Liu Z."/>
            <person name="Overmann J."/>
            <person name="Frigaard N.-U."/>
            <person name="Bryant D.A."/>
            <person name="Woyke T.J."/>
        </authorList>
    </citation>
    <scope>NUCLEOTIDE SEQUENCE [LARGE SCALE GENOMIC DNA]</scope>
    <source>
        <strain evidence="3">970</strain>
    </source>
</reference>
<dbReference type="eggNOG" id="COG2865">
    <property type="taxonomic scope" value="Bacteria"/>
</dbReference>
<dbReference type="Pfam" id="PF13749">
    <property type="entry name" value="HATPase_c_4"/>
    <property type="match status" value="1"/>
</dbReference>
<dbReference type="PANTHER" id="PTHR30595:SF6">
    <property type="entry name" value="SCHLAFEN ALBA-2 DOMAIN-CONTAINING PROTEIN"/>
    <property type="match status" value="1"/>
</dbReference>
<proteinExistence type="predicted"/>
<dbReference type="Proteomes" id="UP000002964">
    <property type="component" value="Unassembled WGS sequence"/>
</dbReference>
<dbReference type="Pfam" id="PF04326">
    <property type="entry name" value="SLFN_AlbA_2"/>
    <property type="match status" value="1"/>
</dbReference>
<protein>
    <submittedName>
        <fullName evidence="2">Putative transcriptional regulator with HTH domain</fullName>
    </submittedName>
</protein>
<dbReference type="HOGENOM" id="CLU_024970_3_3_6"/>
<dbReference type="InterPro" id="IPR038461">
    <property type="entry name" value="Schlafen_AlbA_2_dom_sf"/>
</dbReference>
<organism evidence="2 3">
    <name type="scientific">Thiorhodovibrio frisius</name>
    <dbReference type="NCBI Taxonomy" id="631362"/>
    <lineage>
        <taxon>Bacteria</taxon>
        <taxon>Pseudomonadati</taxon>
        <taxon>Pseudomonadota</taxon>
        <taxon>Gammaproteobacteria</taxon>
        <taxon>Chromatiales</taxon>
        <taxon>Chromatiaceae</taxon>
        <taxon>Thiorhodovibrio</taxon>
    </lineage>
</organism>
<dbReference type="PANTHER" id="PTHR30595">
    <property type="entry name" value="GLPR-RELATED TRANSCRIPTIONAL REPRESSOR"/>
    <property type="match status" value="1"/>
</dbReference>
<keyword evidence="3" id="KW-1185">Reference proteome</keyword>
<dbReference type="AlphaFoldDB" id="H8Z0J1"/>
<dbReference type="Gene3D" id="3.30.950.30">
    <property type="entry name" value="Schlafen, AAA domain"/>
    <property type="match status" value="1"/>
</dbReference>
<reference evidence="2 3" key="2">
    <citation type="submission" date="2011-11" db="EMBL/GenBank/DDBJ databases">
        <authorList>
            <consortium name="US DOE Joint Genome Institute"/>
            <person name="Lucas S."/>
            <person name="Han J."/>
            <person name="Lapidus A."/>
            <person name="Cheng J.-F."/>
            <person name="Goodwin L."/>
            <person name="Pitluck S."/>
            <person name="Peters L."/>
            <person name="Ovchinnikova G."/>
            <person name="Zhang X."/>
            <person name="Detter J.C."/>
            <person name="Han C."/>
            <person name="Tapia R."/>
            <person name="Land M."/>
            <person name="Hauser L."/>
            <person name="Kyrpides N."/>
            <person name="Ivanova N."/>
            <person name="Pagani I."/>
            <person name="Vogl K."/>
            <person name="Liu Z."/>
            <person name="Overmann J."/>
            <person name="Frigaard N.-U."/>
            <person name="Bryant D."/>
            <person name="Woyke T."/>
        </authorList>
    </citation>
    <scope>NUCLEOTIDE SEQUENCE [LARGE SCALE GENOMIC DNA]</scope>
    <source>
        <strain evidence="2 3">970</strain>
    </source>
</reference>
<evidence type="ECO:0000313" key="2">
    <source>
        <dbReference type="EMBL" id="EIC21292.1"/>
    </source>
</evidence>
<accession>H8Z0J1</accession>
<dbReference type="EMBL" id="JH603169">
    <property type="protein sequence ID" value="EIC21292.1"/>
    <property type="molecule type" value="Genomic_DNA"/>
</dbReference>
<sequence>MMCDLEQLIAQGEHASLEFKLEDVRPESLAKELVAFSNTLGGTLLIGVADNSAILGVTDKAAIEQRVLNVARHNVVPAINPNLFWQTLDDKDICQVKVGKGTAKPYQTLDGKFLIRVGSTNRQATMEELSRLFQAAGLIHFDISPVQQTGLRDLDEAKLQAYWQTSYQIDFDSLDNHERTNLLLNADLLALHETVPVCTVGGLLMFGKQPQRRLPQSAIQFAVFDGLDLTAPLLDKKELSGALPDLIDNGAALIRLFLPNPSTINGLRRQEQDLMPPSVIREVLVNAVCHRDYSISQRRIQIFLFRDRLEVRSPGRLPNTLTLQKIRFGNSAPRNLLLLKYLDNMRYIDGLGRGVPLMIRALGERLSFAETGEIFSVVIRLG</sequence>
<dbReference type="RefSeq" id="WP_009147878.1">
    <property type="nucleotide sequence ID" value="NZ_CP121471.1"/>
</dbReference>
<dbReference type="Gene3D" id="3.30.565.60">
    <property type="match status" value="1"/>
</dbReference>
<gene>
    <name evidence="2" type="ORF">Thi970DRAFT_01493</name>
</gene>
<dbReference type="InterPro" id="IPR038475">
    <property type="entry name" value="RecG_C_sf"/>
</dbReference>
<dbReference type="STRING" id="631362.Thi970DRAFT_01493"/>
<evidence type="ECO:0000259" key="1">
    <source>
        <dbReference type="Pfam" id="PF04326"/>
    </source>
</evidence>
<name>H8Z0J1_9GAMM</name>
<dbReference type="InterPro" id="IPR007421">
    <property type="entry name" value="Schlafen_AlbA_2_dom"/>
</dbReference>
<dbReference type="OrthoDB" id="7593619at2"/>
<feature type="domain" description="Schlafen AlbA-2" evidence="1">
    <location>
        <begin position="13"/>
        <end position="124"/>
    </location>
</feature>